<comment type="caution">
    <text evidence="1">The sequence shown here is derived from an EMBL/GenBank/DDBJ whole genome shotgun (WGS) entry which is preliminary data.</text>
</comment>
<evidence type="ECO:0000313" key="1">
    <source>
        <dbReference type="EMBL" id="RWR85278.1"/>
    </source>
</evidence>
<name>A0A3S3MKC8_9MAGN</name>
<organism evidence="1 2">
    <name type="scientific">Cinnamomum micranthum f. kanehirae</name>
    <dbReference type="NCBI Taxonomy" id="337451"/>
    <lineage>
        <taxon>Eukaryota</taxon>
        <taxon>Viridiplantae</taxon>
        <taxon>Streptophyta</taxon>
        <taxon>Embryophyta</taxon>
        <taxon>Tracheophyta</taxon>
        <taxon>Spermatophyta</taxon>
        <taxon>Magnoliopsida</taxon>
        <taxon>Magnoliidae</taxon>
        <taxon>Laurales</taxon>
        <taxon>Lauraceae</taxon>
        <taxon>Cinnamomum</taxon>
    </lineage>
</organism>
<reference evidence="1 2" key="1">
    <citation type="journal article" date="2019" name="Nat. Plants">
        <title>Stout camphor tree genome fills gaps in understanding of flowering plant genome evolution.</title>
        <authorList>
            <person name="Chaw S.M."/>
            <person name="Liu Y.C."/>
            <person name="Wu Y.W."/>
            <person name="Wang H.Y."/>
            <person name="Lin C.I."/>
            <person name="Wu C.S."/>
            <person name="Ke H.M."/>
            <person name="Chang L.Y."/>
            <person name="Hsu C.Y."/>
            <person name="Yang H.T."/>
            <person name="Sudianto E."/>
            <person name="Hsu M.H."/>
            <person name="Wu K.P."/>
            <person name="Wang L.N."/>
            <person name="Leebens-Mack J.H."/>
            <person name="Tsai I.J."/>
        </authorList>
    </citation>
    <scope>NUCLEOTIDE SEQUENCE [LARGE SCALE GENOMIC DNA]</scope>
    <source>
        <strain evidence="2">cv. Chaw 1501</strain>
        <tissue evidence="1">Young leaves</tissue>
    </source>
</reference>
<dbReference type="AlphaFoldDB" id="A0A3S3MKC8"/>
<sequence>MSFLKDAVFILENACFCCDCSILPTHMDELPFIKLILSSFLPAFLSIIIARKGEKERSHQFSKSGNKSTKNYDAWITICPRLLCFVPSHTQLPVAGVAGGATGHLSAGTRSKPSKVPNGAWCRPSSWLV</sequence>
<evidence type="ECO:0000313" key="2">
    <source>
        <dbReference type="Proteomes" id="UP000283530"/>
    </source>
</evidence>
<dbReference type="EMBL" id="QPKB01000005">
    <property type="protein sequence ID" value="RWR85278.1"/>
    <property type="molecule type" value="Genomic_DNA"/>
</dbReference>
<protein>
    <submittedName>
        <fullName evidence="1">Uncharacterized protein</fullName>
    </submittedName>
</protein>
<dbReference type="Proteomes" id="UP000283530">
    <property type="component" value="Unassembled WGS sequence"/>
</dbReference>
<gene>
    <name evidence="1" type="ORF">CKAN_01413200</name>
</gene>
<accession>A0A3S3MKC8</accession>
<proteinExistence type="predicted"/>
<keyword evidence="2" id="KW-1185">Reference proteome</keyword>